<evidence type="ECO:0000256" key="6">
    <source>
        <dbReference type="ARBA" id="ARBA00023136"/>
    </source>
</evidence>
<feature type="domain" description="LcnD-like barrel-sandwich hybrid" evidence="10">
    <location>
        <begin position="58"/>
        <end position="342"/>
    </location>
</feature>
<proteinExistence type="inferred from homology"/>
<keyword evidence="4 8" id="KW-0812">Transmembrane</keyword>
<dbReference type="OrthoDB" id="2237368at2"/>
<evidence type="ECO:0000313" key="13">
    <source>
        <dbReference type="EMBL" id="SUN77011.1"/>
    </source>
</evidence>
<evidence type="ECO:0000259" key="10">
    <source>
        <dbReference type="Pfam" id="PF25935"/>
    </source>
</evidence>
<keyword evidence="7" id="KW-0175">Coiled coil</keyword>
<reference evidence="13" key="1">
    <citation type="submission" date="2018-06" db="EMBL/GenBank/DDBJ databases">
        <authorList>
            <consortium name="Pathogen Informatics"/>
            <person name="Doyle S."/>
        </authorList>
    </citation>
    <scope>NUCLEOTIDE SEQUENCE [LARGE SCALE GENOMIC DNA]</scope>
    <source>
        <strain evidence="13">NCTC13765</strain>
    </source>
</reference>
<dbReference type="PANTHER" id="PTHR30386">
    <property type="entry name" value="MEMBRANE FUSION SUBUNIT OF EMRAB-TOLC MULTIDRUG EFFLUX PUMP"/>
    <property type="match status" value="1"/>
</dbReference>
<dbReference type="InterPro" id="IPR050739">
    <property type="entry name" value="MFP"/>
</dbReference>
<dbReference type="Pfam" id="PF25940">
    <property type="entry name" value="LcnD_C"/>
    <property type="match status" value="1"/>
</dbReference>
<evidence type="ECO:0000256" key="5">
    <source>
        <dbReference type="ARBA" id="ARBA00022989"/>
    </source>
</evidence>
<evidence type="ECO:0000259" key="11">
    <source>
        <dbReference type="Pfam" id="PF25940"/>
    </source>
</evidence>
<dbReference type="EMBL" id="UHFR01000005">
    <property type="protein sequence ID" value="SUN77011.1"/>
    <property type="molecule type" value="Genomic_DNA"/>
</dbReference>
<evidence type="ECO:0000256" key="3">
    <source>
        <dbReference type="ARBA" id="ARBA00022448"/>
    </source>
</evidence>
<evidence type="ECO:0000256" key="1">
    <source>
        <dbReference type="ARBA" id="ARBA00004162"/>
    </source>
</evidence>
<sequence>MNANLFKSAEFSRRRYHNFATVLVVPLVLLVLFLFAFSFLAQKEITVQAVGTITPTQVIATIQSTSDNAVITNNLVDNETVEKGQLLLTYSKTMESSQKEALSKQLETYKRQTASLDVLKASLNQDNNLFTGEDEFGYINTYRNFNSQVEDIKQGINKTNSDISNQITANGQTMAALDSQLDSIQQKINAYREIKTAVENNKTSISNTNPFQAEFKSYLSQDQEGTGKNQYLAQLDEKISSMEDSIATLRTQQASSKVTSAYDTSLSSKVETLRAQFLQNASQQSNDIQVKITELESQLAQADNILANTQIIAPENGVIHLNAGYKGKNLLPKGVEIAQVYPPIVANQDVLITYYVPSNYITLLKKGQLARMQFEKVGKKSLVLTGTIDSVAHSATETKQGNLFKVTAKVKLDKNTSAIKYGLEGRVTSVVAKKSFFAYYKDKILNNVE</sequence>
<dbReference type="InterPro" id="IPR058786">
    <property type="entry name" value="BSH_LcnD"/>
</dbReference>
<dbReference type="InterPro" id="IPR058794">
    <property type="entry name" value="HB_LcnD"/>
</dbReference>
<keyword evidence="14" id="KW-1185">Reference proteome</keyword>
<dbReference type="EMBL" id="UHFR01000003">
    <property type="protein sequence ID" value="SUN72181.1"/>
    <property type="molecule type" value="Genomic_DNA"/>
</dbReference>
<feature type="coiled-coil region" evidence="7">
    <location>
        <begin position="278"/>
        <end position="312"/>
    </location>
</feature>
<dbReference type="Pfam" id="PF25887">
    <property type="entry name" value="HB_LcnD"/>
    <property type="match status" value="1"/>
</dbReference>
<name>A0A380KZM5_9STRE</name>
<evidence type="ECO:0000313" key="12">
    <source>
        <dbReference type="EMBL" id="SUN72181.1"/>
    </source>
</evidence>
<protein>
    <submittedName>
        <fullName evidence="13">Putative bacteriocin secretion accessory protein</fullName>
    </submittedName>
</protein>
<dbReference type="Proteomes" id="UP000254634">
    <property type="component" value="Unassembled WGS sequence"/>
</dbReference>
<evidence type="ECO:0000313" key="14">
    <source>
        <dbReference type="Proteomes" id="UP000254634"/>
    </source>
</evidence>
<evidence type="ECO:0000256" key="7">
    <source>
        <dbReference type="SAM" id="Coils"/>
    </source>
</evidence>
<dbReference type="STRING" id="1123307.GCA_000380065_00893"/>
<dbReference type="AlphaFoldDB" id="A0A380KZM5"/>
<dbReference type="Pfam" id="PF25935">
    <property type="entry name" value="BSH_LcnD"/>
    <property type="match status" value="1"/>
</dbReference>
<dbReference type="Gene3D" id="2.40.30.170">
    <property type="match status" value="1"/>
</dbReference>
<feature type="transmembrane region" description="Helical" evidence="8">
    <location>
        <begin position="20"/>
        <end position="41"/>
    </location>
</feature>
<feature type="domain" description="LcnD-like C-terminal" evidence="11">
    <location>
        <begin position="347"/>
        <end position="434"/>
    </location>
</feature>
<dbReference type="InterPro" id="IPR058795">
    <property type="entry name" value="LcnD_C"/>
</dbReference>
<comment type="subcellular location">
    <subcellularLocation>
        <location evidence="1">Cell membrane</location>
        <topology evidence="1">Single-pass membrane protein</topology>
    </subcellularLocation>
</comment>
<evidence type="ECO:0000256" key="8">
    <source>
        <dbReference type="SAM" id="Phobius"/>
    </source>
</evidence>
<feature type="coiled-coil region" evidence="7">
    <location>
        <begin position="174"/>
        <end position="201"/>
    </location>
</feature>
<dbReference type="PANTHER" id="PTHR30386:SF26">
    <property type="entry name" value="TRANSPORT PROTEIN COMB"/>
    <property type="match status" value="1"/>
</dbReference>
<keyword evidence="6 8" id="KW-0472">Membrane</keyword>
<keyword evidence="5 8" id="KW-1133">Transmembrane helix</keyword>
<evidence type="ECO:0000256" key="4">
    <source>
        <dbReference type="ARBA" id="ARBA00022692"/>
    </source>
</evidence>
<organism evidence="13 14">
    <name type="scientific">Streptococcus massiliensis</name>
    <dbReference type="NCBI Taxonomy" id="313439"/>
    <lineage>
        <taxon>Bacteria</taxon>
        <taxon>Bacillati</taxon>
        <taxon>Bacillota</taxon>
        <taxon>Bacilli</taxon>
        <taxon>Lactobacillales</taxon>
        <taxon>Streptococcaceae</taxon>
        <taxon>Streptococcus</taxon>
    </lineage>
</organism>
<comment type="similarity">
    <text evidence="2">Belongs to the membrane fusion protein (MFP) (TC 8.A.1) family.</text>
</comment>
<dbReference type="InterPro" id="IPR005696">
    <property type="entry name" value="MesE/LcnD"/>
</dbReference>
<gene>
    <name evidence="13" type="primary">lcnD_2</name>
    <name evidence="12" type="synonym">lcnD_1</name>
    <name evidence="12" type="ORF">NCTC13765_00050</name>
    <name evidence="13" type="ORF">NCTC13765_01517</name>
</gene>
<dbReference type="NCBIfam" id="TIGR01000">
    <property type="entry name" value="bacteriocin_acc"/>
    <property type="match status" value="1"/>
</dbReference>
<evidence type="ECO:0000256" key="2">
    <source>
        <dbReference type="ARBA" id="ARBA00009477"/>
    </source>
</evidence>
<dbReference type="GO" id="GO:0005886">
    <property type="term" value="C:plasma membrane"/>
    <property type="evidence" value="ECO:0007669"/>
    <property type="project" value="UniProtKB-SubCell"/>
</dbReference>
<feature type="domain" description="LcnD-like long helical bundle" evidence="9">
    <location>
        <begin position="98"/>
        <end position="303"/>
    </location>
</feature>
<evidence type="ECO:0000259" key="9">
    <source>
        <dbReference type="Pfam" id="PF25887"/>
    </source>
</evidence>
<keyword evidence="3" id="KW-0813">Transport</keyword>
<accession>A0A380KZM5</accession>
<dbReference type="RefSeq" id="WP_018371587.1">
    <property type="nucleotide sequence ID" value="NZ_UHFR01000003.1"/>
</dbReference>